<organism evidence="1 2">
    <name type="scientific">Arenibacter certesii</name>
    <dbReference type="NCBI Taxonomy" id="228955"/>
    <lineage>
        <taxon>Bacteria</taxon>
        <taxon>Pseudomonadati</taxon>
        <taxon>Bacteroidota</taxon>
        <taxon>Flavobacteriia</taxon>
        <taxon>Flavobacteriales</taxon>
        <taxon>Flavobacteriaceae</taxon>
        <taxon>Arenibacter</taxon>
    </lineage>
</organism>
<sequence length="67" mass="7668">MDELTTRYSKVYIHKIGTINIVCRISRHKGSLRHGTGAQEHIQYSHYYTNGIYEIGTLAQGRRGFGL</sequence>
<proteinExistence type="predicted"/>
<evidence type="ECO:0000313" key="2">
    <source>
        <dbReference type="Proteomes" id="UP000634668"/>
    </source>
</evidence>
<dbReference type="Proteomes" id="UP000634668">
    <property type="component" value="Unassembled WGS sequence"/>
</dbReference>
<evidence type="ECO:0000313" key="1">
    <source>
        <dbReference type="EMBL" id="GGW45245.1"/>
    </source>
</evidence>
<comment type="caution">
    <text evidence="1">The sequence shown here is derived from an EMBL/GenBank/DDBJ whole genome shotgun (WGS) entry which is preliminary data.</text>
</comment>
<protein>
    <submittedName>
        <fullName evidence="1">Uncharacterized protein</fullName>
    </submittedName>
</protein>
<dbReference type="EMBL" id="BMWP01000027">
    <property type="protein sequence ID" value="GGW45245.1"/>
    <property type="molecule type" value="Genomic_DNA"/>
</dbReference>
<accession>A0A918MQW4</accession>
<reference evidence="1" key="1">
    <citation type="journal article" date="2014" name="Int. J. Syst. Evol. Microbiol.">
        <title>Complete genome sequence of Corynebacterium casei LMG S-19264T (=DSM 44701T), isolated from a smear-ripened cheese.</title>
        <authorList>
            <consortium name="US DOE Joint Genome Institute (JGI-PGF)"/>
            <person name="Walter F."/>
            <person name="Albersmeier A."/>
            <person name="Kalinowski J."/>
            <person name="Ruckert C."/>
        </authorList>
    </citation>
    <scope>NUCLEOTIDE SEQUENCE</scope>
    <source>
        <strain evidence="1">KCTC 12113</strain>
    </source>
</reference>
<name>A0A918MQW4_9FLAO</name>
<dbReference type="AlphaFoldDB" id="A0A918MQW4"/>
<keyword evidence="2" id="KW-1185">Reference proteome</keyword>
<gene>
    <name evidence="1" type="ORF">GCM10007383_31980</name>
</gene>
<reference evidence="1" key="2">
    <citation type="submission" date="2020-09" db="EMBL/GenBank/DDBJ databases">
        <authorList>
            <person name="Sun Q."/>
            <person name="Kim S."/>
        </authorList>
    </citation>
    <scope>NUCLEOTIDE SEQUENCE</scope>
    <source>
        <strain evidence="1">KCTC 12113</strain>
    </source>
</reference>